<gene>
    <name evidence="1" type="ORF">OFUS_LOCUS2906</name>
</gene>
<proteinExistence type="predicted"/>
<evidence type="ECO:0000313" key="1">
    <source>
        <dbReference type="EMBL" id="CAH1775623.1"/>
    </source>
</evidence>
<evidence type="ECO:0000313" key="2">
    <source>
        <dbReference type="Proteomes" id="UP000749559"/>
    </source>
</evidence>
<organism evidence="1 2">
    <name type="scientific">Owenia fusiformis</name>
    <name type="common">Polychaete worm</name>
    <dbReference type="NCBI Taxonomy" id="6347"/>
    <lineage>
        <taxon>Eukaryota</taxon>
        <taxon>Metazoa</taxon>
        <taxon>Spiralia</taxon>
        <taxon>Lophotrochozoa</taxon>
        <taxon>Annelida</taxon>
        <taxon>Polychaeta</taxon>
        <taxon>Sedentaria</taxon>
        <taxon>Canalipalpata</taxon>
        <taxon>Sabellida</taxon>
        <taxon>Oweniida</taxon>
        <taxon>Oweniidae</taxon>
        <taxon>Owenia</taxon>
    </lineage>
</organism>
<dbReference type="AlphaFoldDB" id="A0A8S4N2U0"/>
<keyword evidence="2" id="KW-1185">Reference proteome</keyword>
<name>A0A8S4N2U0_OWEFU</name>
<reference evidence="1" key="1">
    <citation type="submission" date="2022-03" db="EMBL/GenBank/DDBJ databases">
        <authorList>
            <person name="Martin C."/>
        </authorList>
    </citation>
    <scope>NUCLEOTIDE SEQUENCE</scope>
</reference>
<accession>A0A8S4N2U0</accession>
<sequence length="388" mass="44490">MMNWKMKNIKAVVLVVVIFLSLFYMIHTLVRNRGTLDNVQRMSQQDKDNILAGAKDISFHMGVADGEGAELTEKEKKAMFDEWREHMGDPVSLSWIIPTKENTVPEILPNLLKVLNEYNLDTVSEVVIVNYNAAKLLTYEKLFQQHVVVFKKIRIWILDISDELMKTSTSAAVTEGLVVNIGARYSHGRFVVPIHGTPTLPRSLFQWIRYQEDSVWETGNGLWWGGGGTTPKSKSFFGLLGIPKNIWYCMGGYDEVIRSPEFLHEFACRMSQYSFDIHYISDVKAPDMKNLLHMGKLKTIRYRFSNKAEWGFADVNIPTTMCTRGMCKHLGKTQDIGWTKHTNVIPSYRGTDCNYFADEDEECDFQAVSDALTSRMQWGWEGQARELL</sequence>
<comment type="caution">
    <text evidence="1">The sequence shown here is derived from an EMBL/GenBank/DDBJ whole genome shotgun (WGS) entry which is preliminary data.</text>
</comment>
<protein>
    <submittedName>
        <fullName evidence="1">Uncharacterized protein</fullName>
    </submittedName>
</protein>
<dbReference type="Proteomes" id="UP000749559">
    <property type="component" value="Unassembled WGS sequence"/>
</dbReference>
<dbReference type="EMBL" id="CAIIXF020000001">
    <property type="protein sequence ID" value="CAH1775623.1"/>
    <property type="molecule type" value="Genomic_DNA"/>
</dbReference>